<evidence type="ECO:0000259" key="1">
    <source>
        <dbReference type="Pfam" id="PF13649"/>
    </source>
</evidence>
<dbReference type="PIRSF" id="PIRSF018249">
    <property type="entry name" value="MyrA_prd"/>
    <property type="match status" value="1"/>
</dbReference>
<feature type="domain" description="Methyltransferase" evidence="1">
    <location>
        <begin position="94"/>
        <end position="177"/>
    </location>
</feature>
<dbReference type="Pfam" id="PF21302">
    <property type="entry name" value="Zn_ribbon_RlmA"/>
    <property type="match status" value="1"/>
</dbReference>
<dbReference type="Gene3D" id="3.40.50.150">
    <property type="entry name" value="Vaccinia Virus protein VP39"/>
    <property type="match status" value="1"/>
</dbReference>
<keyword evidence="3" id="KW-0808">Transferase</keyword>
<evidence type="ECO:0000313" key="3">
    <source>
        <dbReference type="EMBL" id="MFM1723695.1"/>
    </source>
</evidence>
<feature type="domain" description="23S rRNA (guanine(745)-N(1))-methyltransferase N-terminal" evidence="2">
    <location>
        <begin position="10"/>
        <end position="44"/>
    </location>
</feature>
<dbReference type="GO" id="GO:0032259">
    <property type="term" value="P:methylation"/>
    <property type="evidence" value="ECO:0007669"/>
    <property type="project" value="UniProtKB-KW"/>
</dbReference>
<dbReference type="InterPro" id="IPR048647">
    <property type="entry name" value="RlmA_N"/>
</dbReference>
<dbReference type="Proteomes" id="UP001629745">
    <property type="component" value="Unassembled WGS sequence"/>
</dbReference>
<reference evidence="3 4" key="1">
    <citation type="submission" date="2023-11" db="EMBL/GenBank/DDBJ databases">
        <authorList>
            <person name="Val-Calvo J."/>
            <person name="Scortti M."/>
            <person name="Vazquez-Boland J."/>
        </authorList>
    </citation>
    <scope>NUCLEOTIDE SEQUENCE [LARGE SCALE GENOMIC DNA]</scope>
    <source>
        <strain evidence="3 4">PAM 2766</strain>
    </source>
</reference>
<dbReference type="SUPFAM" id="SSF53335">
    <property type="entry name" value="S-adenosyl-L-methionine-dependent methyltransferases"/>
    <property type="match status" value="1"/>
</dbReference>
<dbReference type="RefSeq" id="WP_420164572.1">
    <property type="nucleotide sequence ID" value="NZ_JBDLNV010000003.1"/>
</dbReference>
<evidence type="ECO:0000313" key="4">
    <source>
        <dbReference type="Proteomes" id="UP001629745"/>
    </source>
</evidence>
<evidence type="ECO:0000259" key="2">
    <source>
        <dbReference type="Pfam" id="PF21302"/>
    </source>
</evidence>
<sequence>MLADVSALLACPQCGDGLDLVDRTLLCPRGHSFDVARQGYVTLLTGAATKFTGDSPEMIADRCEFLDAGHFDALMAAVADAVVQSTPDDVDPRILEVGAGTGHYLARVLDAAPSAQGIGLDVSKPAARRLARSHPRAAAVVADVWRQLPVRDGVLTHVLSIFAPRNAAEIDRVLADDGTLVVLTPTDRHLHELVDLLGMVRVDDRKVERLGETMAGRFDRVHRAPVEITMSLSHRDVDHLVGMGPSARHLPPDRRAEAIGALPEPFPVTASVVVSTYRRASTSR</sequence>
<keyword evidence="3" id="KW-0489">Methyltransferase</keyword>
<dbReference type="GO" id="GO:0008168">
    <property type="term" value="F:methyltransferase activity"/>
    <property type="evidence" value="ECO:0007669"/>
    <property type="project" value="UniProtKB-KW"/>
</dbReference>
<dbReference type="InterPro" id="IPR016718">
    <property type="entry name" value="rRNA_m1G-MeTrfase_A_prd"/>
</dbReference>
<dbReference type="CDD" id="cd02440">
    <property type="entry name" value="AdoMet_MTases"/>
    <property type="match status" value="1"/>
</dbReference>
<dbReference type="Pfam" id="PF13649">
    <property type="entry name" value="Methyltransf_25"/>
    <property type="match status" value="1"/>
</dbReference>
<dbReference type="InterPro" id="IPR041698">
    <property type="entry name" value="Methyltransf_25"/>
</dbReference>
<protein>
    <submittedName>
        <fullName evidence="3">Methyltransferase domain-containing protein</fullName>
    </submittedName>
</protein>
<comment type="caution">
    <text evidence="3">The sequence shown here is derived from an EMBL/GenBank/DDBJ whole genome shotgun (WGS) entry which is preliminary data.</text>
</comment>
<dbReference type="InterPro" id="IPR029063">
    <property type="entry name" value="SAM-dependent_MTases_sf"/>
</dbReference>
<proteinExistence type="predicted"/>
<name>A0ABW9FDQ9_9NOCA</name>
<accession>A0ABW9FDQ9</accession>
<dbReference type="EMBL" id="JBDLNV010000003">
    <property type="protein sequence ID" value="MFM1723695.1"/>
    <property type="molecule type" value="Genomic_DNA"/>
</dbReference>
<organism evidence="3 4">
    <name type="scientific">Rhodococcus parequi</name>
    <dbReference type="NCBI Taxonomy" id="3137122"/>
    <lineage>
        <taxon>Bacteria</taxon>
        <taxon>Bacillati</taxon>
        <taxon>Actinomycetota</taxon>
        <taxon>Actinomycetes</taxon>
        <taxon>Mycobacteriales</taxon>
        <taxon>Nocardiaceae</taxon>
        <taxon>Rhodococcus</taxon>
    </lineage>
</organism>
<keyword evidence="4" id="KW-1185">Reference proteome</keyword>
<gene>
    <name evidence="3" type="ORF">ABEU20_002267</name>
</gene>